<evidence type="ECO:0000256" key="1">
    <source>
        <dbReference type="ARBA" id="ARBA00010884"/>
    </source>
</evidence>
<name>A0A844H178_9CHRO</name>
<dbReference type="PANTHER" id="PTHR10794">
    <property type="entry name" value="ABHYDROLASE DOMAIN-CONTAINING PROTEIN"/>
    <property type="match status" value="1"/>
</dbReference>
<dbReference type="Proteomes" id="UP000437131">
    <property type="component" value="Unassembled WGS sequence"/>
</dbReference>
<dbReference type="Gene3D" id="3.40.50.1820">
    <property type="entry name" value="alpha/beta hydrolase"/>
    <property type="match status" value="1"/>
</dbReference>
<comment type="caution">
    <text evidence="4">The sequence shown here is derived from an EMBL/GenBank/DDBJ whole genome shotgun (WGS) entry which is preliminary data.</text>
</comment>
<dbReference type="EMBL" id="WMIA01000021">
    <property type="protein sequence ID" value="MTF40115.1"/>
    <property type="molecule type" value="Genomic_DNA"/>
</dbReference>
<accession>A0A844H178</accession>
<evidence type="ECO:0000256" key="2">
    <source>
        <dbReference type="PIRSR" id="PIRSR005211-1"/>
    </source>
</evidence>
<reference evidence="4 5" key="1">
    <citation type="submission" date="2019-11" db="EMBL/GenBank/DDBJ databases">
        <title>Isolation of a new High Light Tolerant Cyanobacteria.</title>
        <authorList>
            <person name="Dobson Z."/>
            <person name="Vaughn N."/>
            <person name="Vaughn M."/>
            <person name="Fromme P."/>
            <person name="Mazor Y."/>
        </authorList>
    </citation>
    <scope>NUCLEOTIDE SEQUENCE [LARGE SCALE GENOMIC DNA]</scope>
    <source>
        <strain evidence="4 5">0216</strain>
    </source>
</reference>
<organism evidence="4 5">
    <name type="scientific">Cyanobacterium aponinum 0216</name>
    <dbReference type="NCBI Taxonomy" id="2676140"/>
    <lineage>
        <taxon>Bacteria</taxon>
        <taxon>Bacillati</taxon>
        <taxon>Cyanobacteriota</taxon>
        <taxon>Cyanophyceae</taxon>
        <taxon>Oscillatoriophycideae</taxon>
        <taxon>Chroococcales</taxon>
        <taxon>Geminocystaceae</taxon>
        <taxon>Cyanobacterium</taxon>
    </lineage>
</organism>
<feature type="domain" description="AB hydrolase-1" evidence="3">
    <location>
        <begin position="70"/>
        <end position="301"/>
    </location>
</feature>
<dbReference type="AlphaFoldDB" id="A0A844H178"/>
<dbReference type="PIRSF" id="PIRSF005211">
    <property type="entry name" value="Ab_hydro_YheT"/>
    <property type="match status" value="1"/>
</dbReference>
<feature type="active site" description="Charge relay system" evidence="2">
    <location>
        <position position="147"/>
    </location>
</feature>
<dbReference type="GO" id="GO:0034338">
    <property type="term" value="F:short-chain carboxylesterase activity"/>
    <property type="evidence" value="ECO:0007669"/>
    <property type="project" value="TreeGrafter"/>
</dbReference>
<dbReference type="Pfam" id="PF00561">
    <property type="entry name" value="Abhydrolase_1"/>
    <property type="match status" value="1"/>
</dbReference>
<dbReference type="InterPro" id="IPR029058">
    <property type="entry name" value="AB_hydrolase_fold"/>
</dbReference>
<dbReference type="InterPro" id="IPR012020">
    <property type="entry name" value="ABHD4"/>
</dbReference>
<proteinExistence type="inferred from homology"/>
<comment type="similarity">
    <text evidence="1">Belongs to the AB hydrolase superfamily. AB hydrolase 4 family.</text>
</comment>
<evidence type="ECO:0000259" key="3">
    <source>
        <dbReference type="Pfam" id="PF00561"/>
    </source>
</evidence>
<dbReference type="InterPro" id="IPR000073">
    <property type="entry name" value="AB_hydrolase_1"/>
</dbReference>
<dbReference type="GO" id="GO:0047372">
    <property type="term" value="F:monoacylglycerol lipase activity"/>
    <property type="evidence" value="ECO:0007669"/>
    <property type="project" value="TreeGrafter"/>
</dbReference>
<evidence type="ECO:0000313" key="4">
    <source>
        <dbReference type="EMBL" id="MTF40115.1"/>
    </source>
</evidence>
<keyword evidence="4" id="KW-0378">Hydrolase</keyword>
<sequence length="353" mass="40591">MWYYEPSIFLRSGLIQTLYVALFAHRNWHKTIEYSEPNYQEHIFYGANNVPIYGLVAIPPHAQGTIIATYGVTGSLQDQWFLKILSAKAYAQNYAVVMFDWRAHGKTALLSPTLTSDGLYEGQDFLCIASQSKKLGCPPQFWFTGYSLGGKLTLWALYEASHLSKYEDSVELSEEDIGGGCAICPSLDAWKSLNYLEAHPVGNKLEKAITRNLRQLAEKIFQAHPHHFNQQQLDRVNSIKEFDRNLVIPQLGIDSLEEYYRLSSPLQIMPQIKKPTLILYAKDDPMFAPSLIEEVVKVSKNNPWIDLTLTKYGGHVGYISSKNCQKQWNDQDKWWAWNRFLEWITDSQKKKKK</sequence>
<dbReference type="PANTHER" id="PTHR10794:SF94">
    <property type="entry name" value="ESTERASE YHET-RELATED"/>
    <property type="match status" value="1"/>
</dbReference>
<dbReference type="SUPFAM" id="SSF53474">
    <property type="entry name" value="alpha/beta-Hydrolases"/>
    <property type="match status" value="1"/>
</dbReference>
<evidence type="ECO:0000313" key="5">
    <source>
        <dbReference type="Proteomes" id="UP000437131"/>
    </source>
</evidence>
<dbReference type="InterPro" id="IPR050960">
    <property type="entry name" value="AB_hydrolase_4_sf"/>
</dbReference>
<feature type="active site" description="Charge relay system" evidence="2">
    <location>
        <position position="315"/>
    </location>
</feature>
<dbReference type="RefSeq" id="WP_155084419.1">
    <property type="nucleotide sequence ID" value="NZ_WMIA01000021.1"/>
</dbReference>
<gene>
    <name evidence="4" type="ORF">GGC33_14430</name>
</gene>
<feature type="active site" description="Charge relay system" evidence="2">
    <location>
        <position position="284"/>
    </location>
</feature>
<protein>
    <submittedName>
        <fullName evidence="4">Alpha/beta fold hydrolase</fullName>
    </submittedName>
</protein>